<reference evidence="1" key="1">
    <citation type="submission" date="2018-11" db="EMBL/GenBank/DDBJ databases">
        <authorList>
            <person name="Alioto T."/>
            <person name="Alioto T."/>
        </authorList>
    </citation>
    <scope>NUCLEOTIDE SEQUENCE</scope>
</reference>
<dbReference type="OrthoDB" id="2423195at2759"/>
<dbReference type="InterPro" id="IPR031248">
    <property type="entry name" value="RNF213"/>
</dbReference>
<dbReference type="PANTHER" id="PTHR22605">
    <property type="entry name" value="RZ-TYPE DOMAIN-CONTAINING PROTEIN"/>
    <property type="match status" value="1"/>
</dbReference>
<organism evidence="1 2">
    <name type="scientific">Mytilus galloprovincialis</name>
    <name type="common">Mediterranean mussel</name>
    <dbReference type="NCBI Taxonomy" id="29158"/>
    <lineage>
        <taxon>Eukaryota</taxon>
        <taxon>Metazoa</taxon>
        <taxon>Spiralia</taxon>
        <taxon>Lophotrochozoa</taxon>
        <taxon>Mollusca</taxon>
        <taxon>Bivalvia</taxon>
        <taxon>Autobranchia</taxon>
        <taxon>Pteriomorphia</taxon>
        <taxon>Mytilida</taxon>
        <taxon>Mytiloidea</taxon>
        <taxon>Mytilidae</taxon>
        <taxon>Mytilinae</taxon>
        <taxon>Mytilus</taxon>
    </lineage>
</organism>
<dbReference type="Proteomes" id="UP000596742">
    <property type="component" value="Unassembled WGS sequence"/>
</dbReference>
<protein>
    <recommendedName>
        <fullName evidence="3">AAA+ ATPase domain-containing protein</fullName>
    </recommendedName>
</protein>
<dbReference type="SUPFAM" id="SSF52540">
    <property type="entry name" value="P-loop containing nucleoside triphosphate hydrolases"/>
    <property type="match status" value="1"/>
</dbReference>
<comment type="caution">
    <text evidence="1">The sequence shown here is derived from an EMBL/GenBank/DDBJ whole genome shotgun (WGS) entry which is preliminary data.</text>
</comment>
<dbReference type="PANTHER" id="PTHR22605:SF16">
    <property type="entry name" value="E3 UBIQUITIN-PROTEIN LIGASE RNF213"/>
    <property type="match status" value="1"/>
</dbReference>
<dbReference type="EMBL" id="UYJE01006642">
    <property type="protein sequence ID" value="VDI47701.1"/>
    <property type="molecule type" value="Genomic_DNA"/>
</dbReference>
<name>A0A8B6FGL9_MYTGA</name>
<sequence length="792" mass="89667">MSASNIARNKALRENVFLMIVCIENKIPMFLVGKPGSSKSLAKAIVAENMQGANAKEEFFKKFKEIQIVSYQCSPLSRPDSIIGTFKKGADLQKNQDPNSYTCVVVLDEIGLAEDSETMALKTLHSLLEEGCAVEESDDPKAENKVAFIGISNWALDPAKMNRGLFVRRDAPDKSELEETASLIKMIYGFAAKTKMSPSWNQLKYAILRNFGGLENVIPVQIFQSHLKNGIVDTNEQPRRDDPDCSPASLIQDCLEGVQMIGETRYLLLLVENYGDLSTLQQKILTKHNAVVIFGSSFDKDQDYTQYYAECFGQRFIELGLGNHRVKCSVHQDFRLIVVALKETVAKEFQTPLVNRLEKHILSLSSMLSTKQQHMLAKLNAWIQTFCHSSERGYVTRRDLLTKQMDRKNLRLILVQCESGDQRGNLIACARYSIESEMKQLSISDVENVFVMLIVQIPRVTGRYFTGFQCGTWQSVHIDELRATCGIPNFIDMYQKPVSAVLETYLHTSGTSGVQFDVISLIWGCMQQALATVKDRDEVSNRNTERVKLVFNAKDRNTAREGTSYVKHAEESGQNQNTFVSGLALHLITIMKEKEEYINQHQWLITEAAKAAHINRAGTFRRSVMQYIEGKVVNILSGLLAVMDTNENLDILSTDMTKGWKSFLWQEIINDPEITQIRCSDFENGKKTNITDEFVVVGTSRKGNSFKSKMPFSWIVFRELSSIWRKCKSMPIADTQESELYTVLRTAKALETRPLGKLMAKINKEDVFEAIKDYVSDFVLMIYPVKSSSEHQ</sequence>
<dbReference type="GO" id="GO:0004842">
    <property type="term" value="F:ubiquitin-protein transferase activity"/>
    <property type="evidence" value="ECO:0007669"/>
    <property type="project" value="InterPro"/>
</dbReference>
<dbReference type="Gene3D" id="3.40.50.300">
    <property type="entry name" value="P-loop containing nucleotide triphosphate hydrolases"/>
    <property type="match status" value="1"/>
</dbReference>
<evidence type="ECO:0000313" key="2">
    <source>
        <dbReference type="Proteomes" id="UP000596742"/>
    </source>
</evidence>
<feature type="non-terminal residue" evidence="1">
    <location>
        <position position="1"/>
    </location>
</feature>
<evidence type="ECO:0000313" key="1">
    <source>
        <dbReference type="EMBL" id="VDI47701.1"/>
    </source>
</evidence>
<dbReference type="AlphaFoldDB" id="A0A8B6FGL9"/>
<dbReference type="GO" id="GO:0016887">
    <property type="term" value="F:ATP hydrolysis activity"/>
    <property type="evidence" value="ECO:0007669"/>
    <property type="project" value="InterPro"/>
</dbReference>
<accession>A0A8B6FGL9</accession>
<evidence type="ECO:0008006" key="3">
    <source>
        <dbReference type="Google" id="ProtNLM"/>
    </source>
</evidence>
<dbReference type="InterPro" id="IPR027417">
    <property type="entry name" value="P-loop_NTPase"/>
</dbReference>
<keyword evidence="2" id="KW-1185">Reference proteome</keyword>
<proteinExistence type="predicted"/>
<gene>
    <name evidence="1" type="ORF">MGAL_10B055064</name>
</gene>